<proteinExistence type="predicted"/>
<dbReference type="Proteomes" id="UP001341840">
    <property type="component" value="Unassembled WGS sequence"/>
</dbReference>
<sequence>GRGGIEPVPLEIGEALVVGGCRPSHALVGHGTQPMHECRGGGIGCGGVTRGKATALVRGVTPGVPAALVEEGVPWVSLAALVHGFAYK</sequence>
<protein>
    <submittedName>
        <fullName evidence="1">Uncharacterized protein</fullName>
    </submittedName>
</protein>
<organism evidence="1 2">
    <name type="scientific">Stylosanthes scabra</name>
    <dbReference type="NCBI Taxonomy" id="79078"/>
    <lineage>
        <taxon>Eukaryota</taxon>
        <taxon>Viridiplantae</taxon>
        <taxon>Streptophyta</taxon>
        <taxon>Embryophyta</taxon>
        <taxon>Tracheophyta</taxon>
        <taxon>Spermatophyta</taxon>
        <taxon>Magnoliopsida</taxon>
        <taxon>eudicotyledons</taxon>
        <taxon>Gunneridae</taxon>
        <taxon>Pentapetalae</taxon>
        <taxon>rosids</taxon>
        <taxon>fabids</taxon>
        <taxon>Fabales</taxon>
        <taxon>Fabaceae</taxon>
        <taxon>Papilionoideae</taxon>
        <taxon>50 kb inversion clade</taxon>
        <taxon>dalbergioids sensu lato</taxon>
        <taxon>Dalbergieae</taxon>
        <taxon>Pterocarpus clade</taxon>
        <taxon>Stylosanthes</taxon>
    </lineage>
</organism>
<dbReference type="EMBL" id="JASCZI010002122">
    <property type="protein sequence ID" value="MED6115874.1"/>
    <property type="molecule type" value="Genomic_DNA"/>
</dbReference>
<evidence type="ECO:0000313" key="2">
    <source>
        <dbReference type="Proteomes" id="UP001341840"/>
    </source>
</evidence>
<keyword evidence="2" id="KW-1185">Reference proteome</keyword>
<comment type="caution">
    <text evidence="1">The sequence shown here is derived from an EMBL/GenBank/DDBJ whole genome shotgun (WGS) entry which is preliminary data.</text>
</comment>
<accession>A0ABU6QW28</accession>
<name>A0ABU6QW28_9FABA</name>
<feature type="non-terminal residue" evidence="1">
    <location>
        <position position="1"/>
    </location>
</feature>
<reference evidence="1 2" key="1">
    <citation type="journal article" date="2023" name="Plants (Basel)">
        <title>Bridging the Gap: Combining Genomics and Transcriptomics Approaches to Understand Stylosanthes scabra, an Orphan Legume from the Brazilian Caatinga.</title>
        <authorList>
            <person name="Ferreira-Neto J.R.C."/>
            <person name="da Silva M.D."/>
            <person name="Binneck E."/>
            <person name="de Melo N.F."/>
            <person name="da Silva R.H."/>
            <person name="de Melo A.L.T.M."/>
            <person name="Pandolfi V."/>
            <person name="Bustamante F.O."/>
            <person name="Brasileiro-Vidal A.C."/>
            <person name="Benko-Iseppon A.M."/>
        </authorList>
    </citation>
    <scope>NUCLEOTIDE SEQUENCE [LARGE SCALE GENOMIC DNA]</scope>
    <source>
        <tissue evidence="1">Leaves</tissue>
    </source>
</reference>
<evidence type="ECO:0000313" key="1">
    <source>
        <dbReference type="EMBL" id="MED6115874.1"/>
    </source>
</evidence>
<gene>
    <name evidence="1" type="ORF">PIB30_094818</name>
</gene>